<dbReference type="AlphaFoldDB" id="A0A554NA54"/>
<proteinExistence type="predicted"/>
<feature type="region of interest" description="Disordered" evidence="1">
    <location>
        <begin position="26"/>
        <end position="48"/>
    </location>
</feature>
<sequence length="161" mass="17051">MSPRRALYLLTVVLVLTAGCVGTPLGSDGPSGESPASPGPTAATPFPGYAIDFPDGPKELPERPTPLNGSSVRDYTRTVEYRYVYNSLWYGAGSEVSVDCTVDSVTKRSSGYATVVTCTGYSNTRGTASGTVTGTVLHADWGSRTARYRVTENATDRRVEG</sequence>
<evidence type="ECO:0000313" key="2">
    <source>
        <dbReference type="EMBL" id="TSD14242.1"/>
    </source>
</evidence>
<dbReference type="EMBL" id="QMDX01000004">
    <property type="protein sequence ID" value="TSD14242.1"/>
    <property type="molecule type" value="Genomic_DNA"/>
</dbReference>
<evidence type="ECO:0008006" key="4">
    <source>
        <dbReference type="Google" id="ProtNLM"/>
    </source>
</evidence>
<accession>A0A554NA54</accession>
<gene>
    <name evidence="2" type="ORF">DP107_08290</name>
</gene>
<dbReference type="PROSITE" id="PS51257">
    <property type="entry name" value="PROKAR_LIPOPROTEIN"/>
    <property type="match status" value="1"/>
</dbReference>
<reference evidence="2 3" key="1">
    <citation type="submission" date="2018-06" db="EMBL/GenBank/DDBJ databases">
        <title>Natronomonas sp. F16-60 a new haloarchaeon isolated from a solar saltern of Isla Cristina, Huelva, Spain.</title>
        <authorList>
            <person name="Duran-Viseras A."/>
            <person name="Sanchez-Porro C."/>
            <person name="Ventosa A."/>
        </authorList>
    </citation>
    <scope>NUCLEOTIDE SEQUENCE [LARGE SCALE GENOMIC DNA]</scope>
    <source>
        <strain evidence="2 3">F16-60</strain>
    </source>
</reference>
<keyword evidence="3" id="KW-1185">Reference proteome</keyword>
<evidence type="ECO:0000256" key="1">
    <source>
        <dbReference type="SAM" id="MobiDB-lite"/>
    </source>
</evidence>
<name>A0A554NA54_9EURY</name>
<dbReference type="InParanoid" id="A0A554NA54"/>
<organism evidence="2 3">
    <name type="scientific">Haloglomus irregulare</name>
    <dbReference type="NCBI Taxonomy" id="2234134"/>
    <lineage>
        <taxon>Archaea</taxon>
        <taxon>Methanobacteriati</taxon>
        <taxon>Methanobacteriota</taxon>
        <taxon>Stenosarchaea group</taxon>
        <taxon>Halobacteria</taxon>
        <taxon>Halobacteriales</taxon>
        <taxon>Natronomonadaceae</taxon>
        <taxon>Haloglomus</taxon>
    </lineage>
</organism>
<dbReference type="RefSeq" id="WP_144261688.1">
    <property type="nucleotide sequence ID" value="NZ_QMDX01000004.1"/>
</dbReference>
<dbReference type="OrthoDB" id="346436at2157"/>
<dbReference type="Proteomes" id="UP000319894">
    <property type="component" value="Unassembled WGS sequence"/>
</dbReference>
<comment type="caution">
    <text evidence="2">The sequence shown here is derived from an EMBL/GenBank/DDBJ whole genome shotgun (WGS) entry which is preliminary data.</text>
</comment>
<evidence type="ECO:0000313" key="3">
    <source>
        <dbReference type="Proteomes" id="UP000319894"/>
    </source>
</evidence>
<protein>
    <recommendedName>
        <fullName evidence="4">Lipoprotein</fullName>
    </recommendedName>
</protein>